<evidence type="ECO:0000259" key="13">
    <source>
        <dbReference type="PROSITE" id="PS00028"/>
    </source>
</evidence>
<feature type="region of interest" description="Disordered" evidence="12">
    <location>
        <begin position="5089"/>
        <end position="5129"/>
    </location>
</feature>
<evidence type="ECO:0000256" key="3">
    <source>
        <dbReference type="ARBA" id="ARBA00022553"/>
    </source>
</evidence>
<reference evidence="14" key="1">
    <citation type="submission" date="2021-04" db="EMBL/GenBank/DDBJ databases">
        <authorList>
            <consortium name="Molecular Ecology Group"/>
        </authorList>
    </citation>
    <scope>NUCLEOTIDE SEQUENCE</scope>
</reference>
<evidence type="ECO:0000256" key="9">
    <source>
        <dbReference type="ARBA" id="ARBA00023125"/>
    </source>
</evidence>
<feature type="region of interest" description="Disordered" evidence="12">
    <location>
        <begin position="1616"/>
        <end position="1652"/>
    </location>
</feature>
<feature type="compositionally biased region" description="Basic and acidic residues" evidence="12">
    <location>
        <begin position="1871"/>
        <end position="1880"/>
    </location>
</feature>
<feature type="non-terminal residue" evidence="14">
    <location>
        <position position="5129"/>
    </location>
</feature>
<dbReference type="GO" id="GO:0008270">
    <property type="term" value="F:zinc ion binding"/>
    <property type="evidence" value="ECO:0007669"/>
    <property type="project" value="UniProtKB-KW"/>
</dbReference>
<keyword evidence="5" id="KW-0677">Repeat</keyword>
<dbReference type="PANTHER" id="PTHR15507">
    <property type="entry name" value="ZINC FINGER PROTEIN RLF"/>
    <property type="match status" value="1"/>
</dbReference>
<feature type="compositionally biased region" description="Polar residues" evidence="12">
    <location>
        <begin position="985"/>
        <end position="999"/>
    </location>
</feature>
<feature type="compositionally biased region" description="Low complexity" evidence="12">
    <location>
        <begin position="4418"/>
        <end position="4427"/>
    </location>
</feature>
<feature type="region of interest" description="Disordered" evidence="12">
    <location>
        <begin position="522"/>
        <end position="565"/>
    </location>
</feature>
<feature type="compositionally biased region" description="Acidic residues" evidence="12">
    <location>
        <begin position="4459"/>
        <end position="4469"/>
    </location>
</feature>
<evidence type="ECO:0000256" key="11">
    <source>
        <dbReference type="ARBA" id="ARBA00023242"/>
    </source>
</evidence>
<feature type="domain" description="C2H2-type" evidence="13">
    <location>
        <begin position="1659"/>
        <end position="1680"/>
    </location>
</feature>
<keyword evidence="4" id="KW-0479">Metal-binding</keyword>
<proteinExistence type="inferred from homology"/>
<feature type="compositionally biased region" description="Basic and acidic residues" evidence="12">
    <location>
        <begin position="1033"/>
        <end position="1044"/>
    </location>
</feature>
<feature type="compositionally biased region" description="Acidic residues" evidence="12">
    <location>
        <begin position="1861"/>
        <end position="1870"/>
    </location>
</feature>
<feature type="region of interest" description="Disordered" evidence="12">
    <location>
        <begin position="4957"/>
        <end position="4981"/>
    </location>
</feature>
<feature type="compositionally biased region" description="Low complexity" evidence="12">
    <location>
        <begin position="537"/>
        <end position="560"/>
    </location>
</feature>
<evidence type="ECO:0000256" key="1">
    <source>
        <dbReference type="ARBA" id="ARBA00004123"/>
    </source>
</evidence>
<feature type="compositionally biased region" description="Polar residues" evidence="12">
    <location>
        <begin position="1842"/>
        <end position="1852"/>
    </location>
</feature>
<feature type="compositionally biased region" description="Basic and acidic residues" evidence="12">
    <location>
        <begin position="2621"/>
        <end position="2631"/>
    </location>
</feature>
<feature type="compositionally biased region" description="Basic and acidic residues" evidence="12">
    <location>
        <begin position="1545"/>
        <end position="1569"/>
    </location>
</feature>
<keyword evidence="15" id="KW-1185">Reference proteome</keyword>
<feature type="compositionally biased region" description="Basic and acidic residues" evidence="12">
    <location>
        <begin position="4722"/>
        <end position="4733"/>
    </location>
</feature>
<comment type="similarity">
    <text evidence="2">Belongs to the krueppel C2H2-type zinc-finger protein family.</text>
</comment>
<evidence type="ECO:0000256" key="10">
    <source>
        <dbReference type="ARBA" id="ARBA00023163"/>
    </source>
</evidence>
<feature type="compositionally biased region" description="Basic and acidic residues" evidence="12">
    <location>
        <begin position="1629"/>
        <end position="1646"/>
    </location>
</feature>
<feature type="region of interest" description="Disordered" evidence="12">
    <location>
        <begin position="698"/>
        <end position="723"/>
    </location>
</feature>
<gene>
    <name evidence="14" type="ORF">CUNI_LOCUS21819</name>
</gene>
<dbReference type="EMBL" id="CAJHNH020008510">
    <property type="protein sequence ID" value="CAG5136261.1"/>
    <property type="molecule type" value="Genomic_DNA"/>
</dbReference>
<feature type="compositionally biased region" description="Polar residues" evidence="12">
    <location>
        <begin position="1616"/>
        <end position="1628"/>
    </location>
</feature>
<feature type="compositionally biased region" description="Polar residues" evidence="12">
    <location>
        <begin position="659"/>
        <end position="671"/>
    </location>
</feature>
<feature type="compositionally biased region" description="Polar residues" evidence="12">
    <location>
        <begin position="4542"/>
        <end position="4558"/>
    </location>
</feature>
<feature type="region of interest" description="Disordered" evidence="12">
    <location>
        <begin position="2050"/>
        <end position="2086"/>
    </location>
</feature>
<evidence type="ECO:0000256" key="4">
    <source>
        <dbReference type="ARBA" id="ARBA00022723"/>
    </source>
</evidence>
<dbReference type="InterPro" id="IPR052251">
    <property type="entry name" value="GH-ZnFinger_Regulators"/>
</dbReference>
<feature type="compositionally biased region" description="Polar residues" evidence="12">
    <location>
        <begin position="4400"/>
        <end position="4409"/>
    </location>
</feature>
<feature type="region of interest" description="Disordered" evidence="12">
    <location>
        <begin position="2423"/>
        <end position="2631"/>
    </location>
</feature>
<dbReference type="PROSITE" id="PS00028">
    <property type="entry name" value="ZINC_FINGER_C2H2_1"/>
    <property type="match status" value="1"/>
</dbReference>
<feature type="compositionally biased region" description="Polar residues" evidence="12">
    <location>
        <begin position="4382"/>
        <end position="4391"/>
    </location>
</feature>
<dbReference type="PANTHER" id="PTHR15507:SF17">
    <property type="entry name" value="C2H2-TYPE DOMAIN-CONTAINING PROTEIN"/>
    <property type="match status" value="1"/>
</dbReference>
<feature type="compositionally biased region" description="Basic and acidic residues" evidence="12">
    <location>
        <begin position="522"/>
        <end position="536"/>
    </location>
</feature>
<dbReference type="InterPro" id="IPR057986">
    <property type="entry name" value="TPR_Rlf/292/654"/>
</dbReference>
<keyword evidence="10" id="KW-0804">Transcription</keyword>
<keyword evidence="7" id="KW-0862">Zinc</keyword>
<name>A0A8S4AE13_9EUPU</name>
<feature type="region of interest" description="Disordered" evidence="12">
    <location>
        <begin position="2114"/>
        <end position="2180"/>
    </location>
</feature>
<dbReference type="GO" id="GO:0005634">
    <property type="term" value="C:nucleus"/>
    <property type="evidence" value="ECO:0007669"/>
    <property type="project" value="UniProtKB-SubCell"/>
</dbReference>
<feature type="region of interest" description="Disordered" evidence="12">
    <location>
        <begin position="1503"/>
        <end position="1601"/>
    </location>
</feature>
<feature type="compositionally biased region" description="Acidic residues" evidence="12">
    <location>
        <begin position="1881"/>
        <end position="1895"/>
    </location>
</feature>
<feature type="compositionally biased region" description="Basic and acidic residues" evidence="12">
    <location>
        <begin position="5107"/>
        <end position="5122"/>
    </location>
</feature>
<feature type="compositionally biased region" description="Polar residues" evidence="12">
    <location>
        <begin position="2156"/>
        <end position="2173"/>
    </location>
</feature>
<comment type="subcellular location">
    <subcellularLocation>
        <location evidence="1">Nucleus</location>
    </subcellularLocation>
</comment>
<keyword evidence="6" id="KW-0863">Zinc-finger</keyword>
<evidence type="ECO:0000256" key="5">
    <source>
        <dbReference type="ARBA" id="ARBA00022737"/>
    </source>
</evidence>
<feature type="compositionally biased region" description="Polar residues" evidence="12">
    <location>
        <begin position="2468"/>
        <end position="2619"/>
    </location>
</feature>
<evidence type="ECO:0000256" key="12">
    <source>
        <dbReference type="SAM" id="MobiDB-lite"/>
    </source>
</evidence>
<dbReference type="GO" id="GO:0000981">
    <property type="term" value="F:DNA-binding transcription factor activity, RNA polymerase II-specific"/>
    <property type="evidence" value="ECO:0007669"/>
    <property type="project" value="TreeGrafter"/>
</dbReference>
<dbReference type="Pfam" id="PF25580">
    <property type="entry name" value="TPR_Rlf"/>
    <property type="match status" value="1"/>
</dbReference>
<dbReference type="InterPro" id="IPR013087">
    <property type="entry name" value="Znf_C2H2_type"/>
</dbReference>
<feature type="region of interest" description="Disordered" evidence="12">
    <location>
        <begin position="4542"/>
        <end position="4623"/>
    </location>
</feature>
<feature type="region of interest" description="Disordered" evidence="12">
    <location>
        <begin position="967"/>
        <end position="999"/>
    </location>
</feature>
<evidence type="ECO:0000256" key="7">
    <source>
        <dbReference type="ARBA" id="ARBA00022833"/>
    </source>
</evidence>
<feature type="compositionally biased region" description="Polar residues" evidence="12">
    <location>
        <begin position="698"/>
        <end position="716"/>
    </location>
</feature>
<organism evidence="14 15">
    <name type="scientific">Candidula unifasciata</name>
    <dbReference type="NCBI Taxonomy" id="100452"/>
    <lineage>
        <taxon>Eukaryota</taxon>
        <taxon>Metazoa</taxon>
        <taxon>Spiralia</taxon>
        <taxon>Lophotrochozoa</taxon>
        <taxon>Mollusca</taxon>
        <taxon>Gastropoda</taxon>
        <taxon>Heterobranchia</taxon>
        <taxon>Euthyneura</taxon>
        <taxon>Panpulmonata</taxon>
        <taxon>Eupulmonata</taxon>
        <taxon>Stylommatophora</taxon>
        <taxon>Helicina</taxon>
        <taxon>Helicoidea</taxon>
        <taxon>Geomitridae</taxon>
        <taxon>Candidula</taxon>
    </lineage>
</organism>
<feature type="region of interest" description="Disordered" evidence="12">
    <location>
        <begin position="3105"/>
        <end position="3127"/>
    </location>
</feature>
<accession>A0A8S4AE13</accession>
<protein>
    <recommendedName>
        <fullName evidence="13">C2H2-type domain-containing protein</fullName>
    </recommendedName>
</protein>
<feature type="compositionally biased region" description="Polar residues" evidence="12">
    <location>
        <begin position="5093"/>
        <end position="5105"/>
    </location>
</feature>
<evidence type="ECO:0000256" key="2">
    <source>
        <dbReference type="ARBA" id="ARBA00006991"/>
    </source>
</evidence>
<feature type="region of interest" description="Disordered" evidence="12">
    <location>
        <begin position="4722"/>
        <end position="4764"/>
    </location>
</feature>
<comment type="caution">
    <text evidence="14">The sequence shown here is derived from an EMBL/GenBank/DDBJ whole genome shotgun (WGS) entry which is preliminary data.</text>
</comment>
<evidence type="ECO:0000313" key="14">
    <source>
        <dbReference type="EMBL" id="CAG5136261.1"/>
    </source>
</evidence>
<feature type="compositionally biased region" description="Polar residues" evidence="12">
    <location>
        <begin position="2061"/>
        <end position="2086"/>
    </location>
</feature>
<feature type="compositionally biased region" description="Basic and acidic residues" evidence="12">
    <location>
        <begin position="3106"/>
        <end position="3123"/>
    </location>
</feature>
<keyword evidence="11" id="KW-0539">Nucleus</keyword>
<keyword evidence="3" id="KW-0597">Phosphoprotein</keyword>
<feature type="region of interest" description="Disordered" evidence="12">
    <location>
        <begin position="1190"/>
        <end position="1217"/>
    </location>
</feature>
<feature type="region of interest" description="Disordered" evidence="12">
    <location>
        <begin position="450"/>
        <end position="484"/>
    </location>
</feature>
<dbReference type="GO" id="GO:0003677">
    <property type="term" value="F:DNA binding"/>
    <property type="evidence" value="ECO:0007669"/>
    <property type="project" value="UniProtKB-KW"/>
</dbReference>
<sequence length="5129" mass="561390">QCAKAVLNIQWQNLEEDSSLRQNFLASLANLHGKLVPFDFPRFRLLEALTENPWTNPTLAKVMGGEVEDGDKEEVRAYIEQEDPIILQLRVDMMLQENCEEYALNLCNNCLSHPELQSDLGVRKIQLSLLYKLGQEDKLQEECQKLNIQDAVRIIKQLQTSETHRQICTVLAQTFMVQNWIRPSDMEANKELLRLWIRHQLLVDREQDQFKESVWAMAKLSQSTEQIVIFIDVLREECGEIFLQLYVDMCIFAINVDKGQMETNKKEGNMEAAAARRSDMASICAKLACLCHHASIKVARICALTSFALKPTEQSFMKIGTFYGQGTDCCNKCGRDRNREPGTINPATLYEVERLLSMLRPDYLSPDQSYTNIQILCRRFLQESLKNAQQLQRQQMIAQNSGITTLIDGTKVTVPAGRPTNVFEALSAQDYHNTQMLLNRMRIQSITHTKASMPGSPGVQHHYKGHGSVGVRRGEPTSPAPAGQVNKAQYMFDVEKIKSKQPYGVPVEQQHQYYLMKHEKELEQRRKNAQKKREGKTQQGMTSNTQMQQQSWQQQQSQQQHGEQVNEMIQSALQDSDSLQKLTQSANPGIVQAVINIMKGSVVKAAATSELKRQQAGSQQMKPIILPSQQGTQPLPTVSTLLKPSVQAQKQQNQEHLHARQQQSLLTTEQSPPKRHPRPQLYAQPIVVSTASSLAPQRYQSSVVNRNNSSTASSSGEKQKGEGFVLAKSHVEDIRRLMQMQMSNLQQKQIAEPQHMSGSTVTVKNTSIANTSLGFASRPRTTVELAEQAALAKLQKHDSSKPGMFQQSQQLSSNSGQMFMSQSKQALPQSSQQLQFTPSMNSTDHIAHHQPPHQHQQKLLQLDQQQMNTFSFPNSPTSNLVSNPVLPSDELSGSIMGIDDTIIKELLQDSGILANTFPDIDVETVGEDKSKFFSLPHSAMPPLSTQMPKSSNSQLYNYMMPPVSQTPYTAQNLPASQQSSQASSITAGQPQKTAGASHQLSARAVNKCSLLPAPPCSTSTVSHSPLNPSISRLGDRPPGKQHPLRADMKANVCTYPKENASYLYNRKEIKDELKPTVDQLREIMKKEDIEGEVCMDAANNATYRCIICSIAFESLDYLREHVRNVCKPGLQSSSVYNTKIKQDRANSAKAGVETTTVFQCLRCFELCVSDAGIKQHRLTCKRVPTVPSDLKKESANNKQKFMPKSAISKQPPKKVPKDHADMMPDLPLPFPYPSLNAEAVLKNISQASSLNSQISDSSIDSRRRTRESSSNLISKSTIAVSIPPPTVLTNTAAGVSTTLPVSSSASSRLSATSQTSSLGATMVRQIPVCSADVANSVSFMEDAPVLTDDPAETVANCISGVKRDLEIRDSKLVTQDDPETIPQPNFTEITGSGGSKFYKCGLCSQTLCSHESFLVHWKECAVKNKNLMKRLELKEKACNAKPISGEVLENLVSVIADVAAGSGSIPECISLDSEFSDVSDYYCLRDPCKAGLLDMGESSEYPDSDFWYDSADSNSPPEDMSEDGVDTGETGEGSITGSGFTDTMDVSKDGENEYEKDTDEGIKEEENGKEFTQNTGRHPEEMDEEYVSTRKAPPKLRDRKTLKPIHSFINETFNSPFSKTSVKQTNATTDEKLGDETGEDRDKQTSESEEESDGNSLYCKVCRASFQNKRILLQHFAGKHLQPYTVKTVADSSSYFCHLCQKMYPTFMFYMHHVPNHSVTIYEKMKAFVASMKSQQRSQRIALQRGLAKKVSMNQKMARTLKSKKASSKSEVDQLERRLLAGKTQAVRERMKISKRKRSLQSAFTSSEDDYSSDASNNVVFKSKKSESENREPMTAIRLKRSTNQPNQTDNTSSPQSSFEQSEEEEEEDSDGKGPRLARDQDDDYVLSEEMDSDSVDSTIAPPTTRSRNRVALNLGVIDSKTGKLTDNSELNEGVLVQNENDGLKCLPSTPLEDFDADSNCSDLFLSQCQNGRFVPLESQLGVQDRSCETSSIVEDARIVGSGKELVPGRTLTVRHLSRRLKERLKSCDLHPTVVLKALHVDVEMPHRREVSSSVDAVGQQPHSSCSNNFEQQSAQLDSPTQQDDLTSAAVKARNSSFLDSFLSYLNQYPSHTETVPVGRKRCRSGPPRVRGFRKRRSSIDFSQLGETDEEGQANLRHSSSLQLDAPQNMSESEASKSDIHVESSVNLQGAIHGIPSKFPTRQCSVNLGQKLSLEELKANHDLLSRSRGVAQDKHVPAVVGHEGGTGVKKSDDSSSSFASPERKCVPIVSLETFEKIDVYITHSNIPAHEKLRISPPSKLVKHKKHGGEMVAEDLDIALAKDKTLSKHVLACSGDTSTDPCFDQPPHVSSQLTSRHFTSVFQSELPRSICSKLGTRLDSSAQSCSFQSKFVESALRQSQCSDMLDTCKQTPPGLEITSQEARFSDIESSDRVSIDNSPSEIESSEFGLSDPIFADVGPSHCRDIKSPDNGTLNNECSENRTSNNSSVDNQISDNSSVDNQTSNNSPVDNQTSNNSPVDNQTSNNSSVDNQTSNNSSVDNQTSNNSSVDNQTSNNSSVDNQTSNNSSVDNQTSNNSYVDNQTSNNSYVDNQTSNNSSVDNQTSNNSSVDNQTSKNGSADSETSDRSSLKYQDLSREEYLENYTDTGQNDVRIIKNTAVNLSEDFPVEMADNLDEVNLDQICPCSIKHSTQPLILNNERTVIVSNMSDCGLVHCSAGSGAAGVSCQVAENVVVNLIEESEGVGSDAAVSCQSDGPGVRDISPAGGNVDEEKVCGLHPTPAVQGRESLDLCKFIREETSVGAVPSLGETEHHSSVIGVSAETDLADQSHQAHHELHNQSQAYEATDAAQEQHWTPQDVLPCYDCEHVQVIQEPVETPKAVDVNSAEKLDEITESLREEGEGEARSLCDSSDGDDKLVGDTTQCADASLAAVGDSEKVTTCEKADSDITDAGGSLFQEDALESCSVPNVELSACDKESTTENGYTTMSITSSQGADGTELAEVHENAQVCKEIPPAGDNTRASLFTKRAADSDEDVKTQLLGNNNVSIENFRFQQSIAECSSDCNSMETCQTTLAADTSSPFTDRSVQSPGEAISSCVRSVANSVSSSKSSEESLVLDRGKERKPDSQGRANFNSNISLAAFIAERLTKDDLEPASAYKGNANNPASFRLIGEDSPLDICSGRTETTEVNCIGYTDILSPLNSYVDVKEYMESMYITHVNDSFSINFGHHVESTLNIGHCGLEPVTPTYVTSTDCPSTYIDHNRKKPVIPKYSTLMDCPSTFTDHNRKEPVILKYHTCVESPSPRIDHNGKKSVELAYISSTTGGFVNIGSDNTEPVRPVCYEPVDKSCEPSAEDNVTSKSLLSSGLVDYSSSEEEEISTLCGLQKELSAKRENPREEMSVKNDIHEEEAGEKHISYQGKDNTECDNHCVAGNQVMTVKTSTESSDLQSDESKVSSQMFTTDPTSHPPQTGHFSDVGYEGNCVGQERGLPEGCIESQQWARNHLKDQGVGPTLNPRHSESRWLPGSVLENNPDVDDFHLENKKVTSARKQSQDEPVYVREETTNREIPVCVREEKLSQDITVCERKEKLSQDITVCERKEKLSQDITVCERKEKWSHDILLCVSTENRSDDKLQCNNRINCQNALPAVSTCDDENVTLGAECIETGLSQAGNDSMLQECFSEEMLQDSGSVDNCADDKTAYLSDGANLQCYYMCAASELDGSLLSTLTSCVQDVCHQSATSPCIQDVCHQSTPTSSCVQDVCYQSTPTSSCIQDVCHQSTPTSSFVQDVCHQSTPTSSFVQDVCHQSTPTSSCVQDGCHQSTPTSSCVQDVCHLSTPTSSCVQDDCRQSTPTSSCVQNVCHRSTPTSSCVQDGCHQSTPTSSCVQDVCHQSTPTSSCVQDGHPQSTPTSSCVQDGCHRSTPTSSCVQDGCHRSTPTSSCVQDGHPQSTPSSFCVQEISEGTVGREECHLLSKGGCEVFTNNIRRNNFDIQSHKRNREKPAEHEMSGGEFRTVCSEKNVCVITCGLSSCQQDDLCEEEVQLLSPVCVDSGIVIDDNLGAMNCATEVVLPRCDAPRCDSGAGSECDRSVGTSRECTLLVPSVCEERRQAWGATCGAALLEQASLCQNVVESIQGVISSSDAVAQPGSSADNKILLDTVSDSLTCFRDTESTRLKHISDSQVSAKGVSDQVFPKLTANLSVAATVCDITLKAGLTSLSKLEVGAGMEPRMTVSVASTVSALISDGGMSRRPIDVGKTSCIEEPPVRAESDLVTNVHISECDSSVVLSSTVDKGSNFLRDPSRITQSELFDALLKQADTLSYIFNDSPFGISNKSDITDQKTEDTSSGPPFKIRLPSAELEVATPDDLRTDKSNCSTASTPDNPKERTGKNSSGTASRSDSPKERTNKNNSDTASRSDSPKERTNKNNSSSDKNSTGTACRSESPTERTDKNISGPNSHRERASLDNETDDGDDLSDFDLIIENDTSYRSLVSFPATTEKRSYSSVSQHPISPFTSKGKITYFQSNATSSVLAGGFTYSKIPTVDGHQSLPQQPGGFSSRQPSVTAKTYRKSHRQFVWEDDGGSGRTAQPHAAVVAPSATRRTVPARETVSDPSLDTLRRKQKSLREKSETAPFSWDLDDNADNLVSSNSSKVKVRHPSKTNSDIISFERSSHVRKVTTPANKVCQQITPHKRPLTPDTTSGRIPAKFRRTFSVDRPVKFVDKTAGKDLKRRGEMVADEVSKSSLVKNSSQRSASDAHRSVTDTRRSRSDSITVDEDISFKKDSFSSSGGLILSADIQTSLPDSINCVSSHEAKGKRGEKSHRHTHFPSPLNAVLQDCKLESSGLVAEEDSLKSPLGLRSRHSSMESNMSDRSVNTKRAADNNSPFPTKKSRKSEDDPSSPKLKKIGLIKVTKDCRSPSAATGIDSAAPMTRSSEAAIKAFHQKSLRSRGVNLCPLAAVSPSATSKIGLQTPPKSSPETSSRLKSSVTLQKSSPPLSVIFRNSLLESKVESSPKSSRRKLDTVSGTGAVTERRLLSSPVSSSKSSSAKISFSLRSRKSFEQSGKHPQAAVSVVPANLLPSVALTKDTCKSHVALSTKETKTLPSQLTVSTGSVRSKREQTWRMSKDTKLSKEKKRRR</sequence>
<feature type="region of interest" description="Disordered" evidence="12">
    <location>
        <begin position="1252"/>
        <end position="1272"/>
    </location>
</feature>
<feature type="region of interest" description="Disordered" evidence="12">
    <location>
        <begin position="4801"/>
        <end position="4822"/>
    </location>
</feature>
<feature type="compositionally biased region" description="Polar residues" evidence="12">
    <location>
        <begin position="1017"/>
        <end position="1030"/>
    </location>
</feature>
<feature type="compositionally biased region" description="Polar residues" evidence="12">
    <location>
        <begin position="4365"/>
        <end position="4374"/>
    </location>
</feature>
<feature type="compositionally biased region" description="Basic and acidic residues" evidence="12">
    <location>
        <begin position="2423"/>
        <end position="2433"/>
    </location>
</feature>
<feature type="compositionally biased region" description="Polar residues" evidence="12">
    <location>
        <begin position="4734"/>
        <end position="4746"/>
    </location>
</feature>
<dbReference type="SMART" id="SM00355">
    <property type="entry name" value="ZnF_C2H2"/>
    <property type="match status" value="4"/>
</dbReference>
<keyword evidence="8" id="KW-0805">Transcription regulation</keyword>
<evidence type="ECO:0000256" key="8">
    <source>
        <dbReference type="ARBA" id="ARBA00023015"/>
    </source>
</evidence>
<feature type="region of interest" description="Disordered" evidence="12">
    <location>
        <begin position="4841"/>
        <end position="4903"/>
    </location>
</feature>
<feature type="region of interest" description="Disordered" evidence="12">
    <location>
        <begin position="4323"/>
        <end position="4469"/>
    </location>
</feature>
<feature type="region of interest" description="Disordered" evidence="12">
    <location>
        <begin position="2234"/>
        <end position="2260"/>
    </location>
</feature>
<dbReference type="OrthoDB" id="427030at2759"/>
<feature type="region of interest" description="Disordered" evidence="12">
    <location>
        <begin position="1017"/>
        <end position="1044"/>
    </location>
</feature>
<keyword evidence="9" id="KW-0238">DNA-binding</keyword>
<feature type="region of interest" description="Disordered" evidence="12">
    <location>
        <begin position="3503"/>
        <end position="3525"/>
    </location>
</feature>
<feature type="compositionally biased region" description="Basic and acidic residues" evidence="12">
    <location>
        <begin position="4747"/>
        <end position="4761"/>
    </location>
</feature>
<evidence type="ECO:0000313" key="15">
    <source>
        <dbReference type="Proteomes" id="UP000678393"/>
    </source>
</evidence>
<feature type="compositionally biased region" description="Low complexity" evidence="12">
    <location>
        <begin position="975"/>
        <end position="984"/>
    </location>
</feature>
<feature type="compositionally biased region" description="Polar residues" evidence="12">
    <location>
        <begin position="1896"/>
        <end position="1906"/>
    </location>
</feature>
<feature type="region of interest" description="Disordered" evidence="12">
    <location>
        <begin position="1783"/>
        <end position="1907"/>
    </location>
</feature>
<dbReference type="Proteomes" id="UP000678393">
    <property type="component" value="Unassembled WGS sequence"/>
</dbReference>
<feature type="region of interest" description="Disordered" evidence="12">
    <location>
        <begin position="644"/>
        <end position="679"/>
    </location>
</feature>
<evidence type="ECO:0000256" key="6">
    <source>
        <dbReference type="ARBA" id="ARBA00022771"/>
    </source>
</evidence>